<dbReference type="EMBL" id="BMAW01025805">
    <property type="protein sequence ID" value="GFT93959.1"/>
    <property type="molecule type" value="Genomic_DNA"/>
</dbReference>
<protein>
    <submittedName>
        <fullName evidence="1">Vacuolar protein sorting-associated protein 13D</fullName>
    </submittedName>
</protein>
<dbReference type="Proteomes" id="UP000887013">
    <property type="component" value="Unassembled WGS sequence"/>
</dbReference>
<feature type="non-terminal residue" evidence="1">
    <location>
        <position position="1"/>
    </location>
</feature>
<evidence type="ECO:0000313" key="2">
    <source>
        <dbReference type="Proteomes" id="UP000887013"/>
    </source>
</evidence>
<dbReference type="OrthoDB" id="272810at2759"/>
<accession>A0A8X6Q308</accession>
<sequence length="152" mass="17237">MKRLLESRYVLEHNEVLNHPHKKIDIVKEKWIEDESKKFIAKEQIRSGTEDLHALISNEQVYFLSSGMPSTSNVVLTVPFTDLYKCSYVFSDAGVIGEVRHYLQLIMKADNAAGSITVSNDSAGRRHSRSTSIEPLCKKPQVRCDSEEVAQK</sequence>
<gene>
    <name evidence="1" type="primary">VPS13D_0</name>
    <name evidence="1" type="ORF">NPIL_36411</name>
</gene>
<organism evidence="1 2">
    <name type="scientific">Nephila pilipes</name>
    <name type="common">Giant wood spider</name>
    <name type="synonym">Nephila maculata</name>
    <dbReference type="NCBI Taxonomy" id="299642"/>
    <lineage>
        <taxon>Eukaryota</taxon>
        <taxon>Metazoa</taxon>
        <taxon>Ecdysozoa</taxon>
        <taxon>Arthropoda</taxon>
        <taxon>Chelicerata</taxon>
        <taxon>Arachnida</taxon>
        <taxon>Araneae</taxon>
        <taxon>Araneomorphae</taxon>
        <taxon>Entelegynae</taxon>
        <taxon>Araneoidea</taxon>
        <taxon>Nephilidae</taxon>
        <taxon>Nephila</taxon>
    </lineage>
</organism>
<name>A0A8X6Q308_NEPPI</name>
<evidence type="ECO:0000313" key="1">
    <source>
        <dbReference type="EMBL" id="GFT93959.1"/>
    </source>
</evidence>
<reference evidence="1" key="1">
    <citation type="submission" date="2020-08" db="EMBL/GenBank/DDBJ databases">
        <title>Multicomponent nature underlies the extraordinary mechanical properties of spider dragline silk.</title>
        <authorList>
            <person name="Kono N."/>
            <person name="Nakamura H."/>
            <person name="Mori M."/>
            <person name="Yoshida Y."/>
            <person name="Ohtoshi R."/>
            <person name="Malay A.D."/>
            <person name="Moran D.A.P."/>
            <person name="Tomita M."/>
            <person name="Numata K."/>
            <person name="Arakawa K."/>
        </authorList>
    </citation>
    <scope>NUCLEOTIDE SEQUENCE</scope>
</reference>
<proteinExistence type="predicted"/>
<keyword evidence="2" id="KW-1185">Reference proteome</keyword>
<comment type="caution">
    <text evidence="1">The sequence shown here is derived from an EMBL/GenBank/DDBJ whole genome shotgun (WGS) entry which is preliminary data.</text>
</comment>
<dbReference type="AlphaFoldDB" id="A0A8X6Q308"/>